<sequence length="135" mass="15757">MADETEKAFQKQPVIFYNKKAGSKKKDLRHHRNIGLGFKTPHEAIGRHHIDKKCPFTYWKCVNQRPYSYWCRSKNDNAKNNRYPYGLFALYQEIQNVEIEDVVKIGECRPSSKTVRINVLKTTKGSSAKKSFGKF</sequence>
<comment type="caution">
    <text evidence="4">The sequence shown here is derived from an EMBL/GenBank/DDBJ whole genome shotgun (WGS) entry which is preliminary data.</text>
</comment>
<dbReference type="GO" id="GO:1990904">
    <property type="term" value="C:ribonucleoprotein complex"/>
    <property type="evidence" value="ECO:0007669"/>
    <property type="project" value="UniProtKB-KW"/>
</dbReference>
<dbReference type="PANTHER" id="PTHR10744">
    <property type="entry name" value="40S RIBOSOMAL PROTEIN S11 FAMILY MEMBER"/>
    <property type="match status" value="1"/>
</dbReference>
<dbReference type="PANTHER" id="PTHR10744:SF9">
    <property type="entry name" value="40S RIBOSOMAL PROTEIN S11-RELATED"/>
    <property type="match status" value="1"/>
</dbReference>
<evidence type="ECO:0000256" key="1">
    <source>
        <dbReference type="ARBA" id="ARBA00022980"/>
    </source>
</evidence>
<dbReference type="GO" id="GO:0005840">
    <property type="term" value="C:ribosome"/>
    <property type="evidence" value="ECO:0007669"/>
    <property type="project" value="UniProtKB-KW"/>
</dbReference>
<reference evidence="4 5" key="1">
    <citation type="journal article" date="2021" name="BMC Biol.">
        <title>Horizontally acquired antibacterial genes associated with adaptive radiation of ladybird beetles.</title>
        <authorList>
            <person name="Li H.S."/>
            <person name="Tang X.F."/>
            <person name="Huang Y.H."/>
            <person name="Xu Z.Y."/>
            <person name="Chen M.L."/>
            <person name="Du X.Y."/>
            <person name="Qiu B.Y."/>
            <person name="Chen P.T."/>
            <person name="Zhang W."/>
            <person name="Slipinski A."/>
            <person name="Escalona H.E."/>
            <person name="Waterhouse R.M."/>
            <person name="Zwick A."/>
            <person name="Pang H."/>
        </authorList>
    </citation>
    <scope>NUCLEOTIDE SEQUENCE [LARGE SCALE GENOMIC DNA]</scope>
    <source>
        <strain evidence="4">SYSU2018</strain>
    </source>
</reference>
<feature type="domain" description="Small ribosomal subunit protein uS17 N-terminal" evidence="3">
    <location>
        <begin position="5"/>
        <end position="57"/>
    </location>
</feature>
<evidence type="ECO:0000259" key="3">
    <source>
        <dbReference type="Pfam" id="PF16205"/>
    </source>
</evidence>
<evidence type="ECO:0000313" key="4">
    <source>
        <dbReference type="EMBL" id="KAL3273208.1"/>
    </source>
</evidence>
<keyword evidence="2" id="KW-0687">Ribonucleoprotein</keyword>
<dbReference type="AlphaFoldDB" id="A0ABD2N3D0"/>
<dbReference type="Gene3D" id="2.40.50.1000">
    <property type="match status" value="2"/>
</dbReference>
<evidence type="ECO:0000313" key="5">
    <source>
        <dbReference type="Proteomes" id="UP001516400"/>
    </source>
</evidence>
<protein>
    <recommendedName>
        <fullName evidence="3">Small ribosomal subunit protein uS17 N-terminal domain-containing protein</fullName>
    </recommendedName>
</protein>
<keyword evidence="1" id="KW-0689">Ribosomal protein</keyword>
<dbReference type="Pfam" id="PF16205">
    <property type="entry name" value="Ribosomal_S17_N"/>
    <property type="match status" value="1"/>
</dbReference>
<dbReference type="InterPro" id="IPR000266">
    <property type="entry name" value="Ribosomal_uS17"/>
</dbReference>
<organism evidence="4 5">
    <name type="scientific">Cryptolaemus montrouzieri</name>
    <dbReference type="NCBI Taxonomy" id="559131"/>
    <lineage>
        <taxon>Eukaryota</taxon>
        <taxon>Metazoa</taxon>
        <taxon>Ecdysozoa</taxon>
        <taxon>Arthropoda</taxon>
        <taxon>Hexapoda</taxon>
        <taxon>Insecta</taxon>
        <taxon>Pterygota</taxon>
        <taxon>Neoptera</taxon>
        <taxon>Endopterygota</taxon>
        <taxon>Coleoptera</taxon>
        <taxon>Polyphaga</taxon>
        <taxon>Cucujiformia</taxon>
        <taxon>Coccinelloidea</taxon>
        <taxon>Coccinellidae</taxon>
        <taxon>Scymninae</taxon>
        <taxon>Scymnini</taxon>
        <taxon>Cryptolaemus</taxon>
    </lineage>
</organism>
<dbReference type="InterPro" id="IPR032440">
    <property type="entry name" value="Ribosomal_uS17_N"/>
</dbReference>
<name>A0ABD2N3D0_9CUCU</name>
<accession>A0ABD2N3D0</accession>
<dbReference type="Proteomes" id="UP001516400">
    <property type="component" value="Unassembled WGS sequence"/>
</dbReference>
<proteinExistence type="predicted"/>
<gene>
    <name evidence="4" type="ORF">HHI36_014664</name>
</gene>
<dbReference type="EMBL" id="JABFTP020000062">
    <property type="protein sequence ID" value="KAL3273208.1"/>
    <property type="molecule type" value="Genomic_DNA"/>
</dbReference>
<evidence type="ECO:0000256" key="2">
    <source>
        <dbReference type="ARBA" id="ARBA00023274"/>
    </source>
</evidence>
<keyword evidence="5" id="KW-1185">Reference proteome</keyword>